<keyword evidence="6" id="KW-0229">DNA integration</keyword>
<dbReference type="Pfam" id="PF25597">
    <property type="entry name" value="SH3_retrovirus"/>
    <property type="match status" value="1"/>
</dbReference>
<keyword evidence="9" id="KW-0233">DNA recombination</keyword>
<dbReference type="GO" id="GO:0016787">
    <property type="term" value="F:hydrolase activity"/>
    <property type="evidence" value="ECO:0007669"/>
    <property type="project" value="UniProtKB-KW"/>
</dbReference>
<name>A0AAU9UNL2_EUPED</name>
<dbReference type="InterPro" id="IPR057670">
    <property type="entry name" value="SH3_retrovirus"/>
</dbReference>
<dbReference type="PANTHER" id="PTHR42648:SF11">
    <property type="entry name" value="TRANSPOSON TY4-P GAG-POL POLYPROTEIN"/>
    <property type="match status" value="1"/>
</dbReference>
<evidence type="ECO:0000256" key="1">
    <source>
        <dbReference type="ARBA" id="ARBA00022722"/>
    </source>
</evidence>
<keyword evidence="2" id="KW-0479">Metal-binding</keyword>
<evidence type="ECO:0000256" key="2">
    <source>
        <dbReference type="ARBA" id="ARBA00022723"/>
    </source>
</evidence>
<evidence type="ECO:0000256" key="5">
    <source>
        <dbReference type="ARBA" id="ARBA00022842"/>
    </source>
</evidence>
<evidence type="ECO:0000256" key="7">
    <source>
        <dbReference type="ARBA" id="ARBA00022918"/>
    </source>
</evidence>
<dbReference type="InterPro" id="IPR039537">
    <property type="entry name" value="Retrotran_Ty1/copia-like"/>
</dbReference>
<dbReference type="GO" id="GO:0015074">
    <property type="term" value="P:DNA integration"/>
    <property type="evidence" value="ECO:0007669"/>
    <property type="project" value="UniProtKB-KW"/>
</dbReference>
<evidence type="ECO:0000256" key="6">
    <source>
        <dbReference type="ARBA" id="ARBA00022908"/>
    </source>
</evidence>
<reference evidence="11" key="1">
    <citation type="submission" date="2022-03" db="EMBL/GenBank/DDBJ databases">
        <authorList>
            <person name="Tunstrom K."/>
        </authorList>
    </citation>
    <scope>NUCLEOTIDE SEQUENCE</scope>
</reference>
<proteinExistence type="predicted"/>
<keyword evidence="8" id="KW-0548">Nucleotidyltransferase</keyword>
<dbReference type="GO" id="GO:0003676">
    <property type="term" value="F:nucleic acid binding"/>
    <property type="evidence" value="ECO:0007669"/>
    <property type="project" value="InterPro"/>
</dbReference>
<dbReference type="GO" id="GO:0003964">
    <property type="term" value="F:RNA-directed DNA polymerase activity"/>
    <property type="evidence" value="ECO:0007669"/>
    <property type="project" value="UniProtKB-KW"/>
</dbReference>
<gene>
    <name evidence="11" type="ORF">EEDITHA_LOCUS15990</name>
</gene>
<evidence type="ECO:0000256" key="9">
    <source>
        <dbReference type="ARBA" id="ARBA00023172"/>
    </source>
</evidence>
<dbReference type="InterPro" id="IPR012337">
    <property type="entry name" value="RNaseH-like_sf"/>
</dbReference>
<comment type="caution">
    <text evidence="11">The sequence shown here is derived from an EMBL/GenBank/DDBJ whole genome shotgun (WGS) entry which is preliminary data.</text>
</comment>
<dbReference type="AlphaFoldDB" id="A0AAU9UNL2"/>
<keyword evidence="4" id="KW-0378">Hydrolase</keyword>
<evidence type="ECO:0000259" key="10">
    <source>
        <dbReference type="Pfam" id="PF25597"/>
    </source>
</evidence>
<keyword evidence="1" id="KW-0540">Nuclease</keyword>
<evidence type="ECO:0000256" key="8">
    <source>
        <dbReference type="ARBA" id="ARBA00022932"/>
    </source>
</evidence>
<evidence type="ECO:0000313" key="11">
    <source>
        <dbReference type="EMBL" id="CAH2101209.1"/>
    </source>
</evidence>
<keyword evidence="3" id="KW-0255">Endonuclease</keyword>
<feature type="domain" description="Retroviral polymerase SH3-like" evidence="10">
    <location>
        <begin position="66"/>
        <end position="91"/>
    </location>
</feature>
<keyword evidence="8" id="KW-0239">DNA-directed DNA polymerase</keyword>
<dbReference type="PANTHER" id="PTHR42648">
    <property type="entry name" value="TRANSPOSASE, PUTATIVE-RELATED"/>
    <property type="match status" value="1"/>
</dbReference>
<sequence length="96" mass="11082">MRTIMESARSMLYSRDISFNLWAEAVNCSVYLLNRGSSTQIKNVSPYDLWNGEKPALGHIRVFGSEGYVHVPDERRRKLDRKSVKLILVGYLHLNL</sequence>
<dbReference type="Gene3D" id="3.30.420.10">
    <property type="entry name" value="Ribonuclease H-like superfamily/Ribonuclease H"/>
    <property type="match status" value="1"/>
</dbReference>
<protein>
    <recommendedName>
        <fullName evidence="10">Retroviral polymerase SH3-like domain-containing protein</fullName>
    </recommendedName>
</protein>
<keyword evidence="5" id="KW-0460">Magnesium</keyword>
<evidence type="ECO:0000256" key="3">
    <source>
        <dbReference type="ARBA" id="ARBA00022759"/>
    </source>
</evidence>
<dbReference type="Proteomes" id="UP001153954">
    <property type="component" value="Unassembled WGS sequence"/>
</dbReference>
<dbReference type="GO" id="GO:0003887">
    <property type="term" value="F:DNA-directed DNA polymerase activity"/>
    <property type="evidence" value="ECO:0007669"/>
    <property type="project" value="UniProtKB-KW"/>
</dbReference>
<dbReference type="EMBL" id="CAKOGL010000023">
    <property type="protein sequence ID" value="CAH2101209.1"/>
    <property type="molecule type" value="Genomic_DNA"/>
</dbReference>
<keyword evidence="8" id="KW-0808">Transferase</keyword>
<accession>A0AAU9UNL2</accession>
<dbReference type="GO" id="GO:0006310">
    <property type="term" value="P:DNA recombination"/>
    <property type="evidence" value="ECO:0007669"/>
    <property type="project" value="UniProtKB-KW"/>
</dbReference>
<dbReference type="InterPro" id="IPR036397">
    <property type="entry name" value="RNaseH_sf"/>
</dbReference>
<organism evidence="11 12">
    <name type="scientific">Euphydryas editha</name>
    <name type="common">Edith's checkerspot</name>
    <dbReference type="NCBI Taxonomy" id="104508"/>
    <lineage>
        <taxon>Eukaryota</taxon>
        <taxon>Metazoa</taxon>
        <taxon>Ecdysozoa</taxon>
        <taxon>Arthropoda</taxon>
        <taxon>Hexapoda</taxon>
        <taxon>Insecta</taxon>
        <taxon>Pterygota</taxon>
        <taxon>Neoptera</taxon>
        <taxon>Endopterygota</taxon>
        <taxon>Lepidoptera</taxon>
        <taxon>Glossata</taxon>
        <taxon>Ditrysia</taxon>
        <taxon>Papilionoidea</taxon>
        <taxon>Nymphalidae</taxon>
        <taxon>Nymphalinae</taxon>
        <taxon>Euphydryas</taxon>
    </lineage>
</organism>
<keyword evidence="12" id="KW-1185">Reference proteome</keyword>
<keyword evidence="7" id="KW-0695">RNA-directed DNA polymerase</keyword>
<evidence type="ECO:0000313" key="12">
    <source>
        <dbReference type="Proteomes" id="UP001153954"/>
    </source>
</evidence>
<dbReference type="SUPFAM" id="SSF53098">
    <property type="entry name" value="Ribonuclease H-like"/>
    <property type="match status" value="1"/>
</dbReference>
<dbReference type="GO" id="GO:0004519">
    <property type="term" value="F:endonuclease activity"/>
    <property type="evidence" value="ECO:0007669"/>
    <property type="project" value="UniProtKB-KW"/>
</dbReference>
<evidence type="ECO:0000256" key="4">
    <source>
        <dbReference type="ARBA" id="ARBA00022801"/>
    </source>
</evidence>
<dbReference type="GO" id="GO:0046872">
    <property type="term" value="F:metal ion binding"/>
    <property type="evidence" value="ECO:0007669"/>
    <property type="project" value="UniProtKB-KW"/>
</dbReference>